<dbReference type="Proteomes" id="UP000501379">
    <property type="component" value="Chromosome"/>
</dbReference>
<keyword evidence="2" id="KW-0732">Signal</keyword>
<evidence type="ECO:0000313" key="5">
    <source>
        <dbReference type="Proteomes" id="UP000501379"/>
    </source>
</evidence>
<feature type="domain" description="DUF4124" evidence="3">
    <location>
        <begin position="10"/>
        <end position="63"/>
    </location>
</feature>
<gene>
    <name evidence="4" type="ORF">HNE05_02410</name>
</gene>
<feature type="region of interest" description="Disordered" evidence="1">
    <location>
        <begin position="108"/>
        <end position="147"/>
    </location>
</feature>
<organism evidence="4 5">
    <name type="scientific">Aquipseudomonas campi</name>
    <dbReference type="NCBI Taxonomy" id="2731681"/>
    <lineage>
        <taxon>Bacteria</taxon>
        <taxon>Pseudomonadati</taxon>
        <taxon>Pseudomonadota</taxon>
        <taxon>Gammaproteobacteria</taxon>
        <taxon>Pseudomonadales</taxon>
        <taxon>Pseudomonadaceae</taxon>
        <taxon>Aquipseudomonas</taxon>
    </lineage>
</organism>
<feature type="signal peptide" evidence="2">
    <location>
        <begin position="1"/>
        <end position="20"/>
    </location>
</feature>
<proteinExistence type="predicted"/>
<protein>
    <submittedName>
        <fullName evidence="4">DUF4124 domain-containing protein</fullName>
    </submittedName>
</protein>
<reference evidence="4" key="1">
    <citation type="submission" date="2020-07" db="EMBL/GenBank/DDBJ databases">
        <title>Nitrate ammonifying Pseudomonas campi sp. nov. isolated from German agricultural grassland.</title>
        <authorList>
            <person name="Timsy T."/>
            <person name="Ulrich A."/>
            <person name="Spanner T."/>
            <person name="Foesel B."/>
            <person name="Kolb S."/>
            <person name="Horn M.A."/>
            <person name="Behrendt U."/>
        </authorList>
    </citation>
    <scope>NUCLEOTIDE SEQUENCE</scope>
    <source>
        <strain evidence="4">S1-A32-2</strain>
    </source>
</reference>
<name>A0A6M8F1J1_9GAMM</name>
<evidence type="ECO:0000259" key="3">
    <source>
        <dbReference type="Pfam" id="PF13511"/>
    </source>
</evidence>
<dbReference type="InterPro" id="IPR025392">
    <property type="entry name" value="DUF4124"/>
</dbReference>
<dbReference type="Pfam" id="PF13511">
    <property type="entry name" value="DUF4124"/>
    <property type="match status" value="1"/>
</dbReference>
<accession>A0A6M8F1J1</accession>
<dbReference type="EMBL" id="CP053697">
    <property type="protein sequence ID" value="QKE62264.1"/>
    <property type="molecule type" value="Genomic_DNA"/>
</dbReference>
<feature type="compositionally biased region" description="Basic and acidic residues" evidence="1">
    <location>
        <begin position="114"/>
        <end position="147"/>
    </location>
</feature>
<feature type="region of interest" description="Disordered" evidence="1">
    <location>
        <begin position="34"/>
        <end position="74"/>
    </location>
</feature>
<feature type="compositionally biased region" description="Polar residues" evidence="1">
    <location>
        <begin position="34"/>
        <end position="51"/>
    </location>
</feature>
<keyword evidence="5" id="KW-1185">Reference proteome</keyword>
<feature type="compositionally biased region" description="Low complexity" evidence="1">
    <location>
        <begin position="52"/>
        <end position="70"/>
    </location>
</feature>
<evidence type="ECO:0000256" key="1">
    <source>
        <dbReference type="SAM" id="MobiDB-lite"/>
    </source>
</evidence>
<dbReference type="RefSeq" id="WP_173203882.1">
    <property type="nucleotide sequence ID" value="NZ_CP053697.2"/>
</dbReference>
<feature type="chain" id="PRO_5027053606" evidence="2">
    <location>
        <begin position="21"/>
        <end position="147"/>
    </location>
</feature>
<evidence type="ECO:0000313" key="4">
    <source>
        <dbReference type="EMBL" id="QKE62264.1"/>
    </source>
</evidence>
<evidence type="ECO:0000256" key="2">
    <source>
        <dbReference type="SAM" id="SignalP"/>
    </source>
</evidence>
<dbReference type="AlphaFoldDB" id="A0A6M8F1J1"/>
<sequence length="147" mass="16192">MRRLILTGSLLLALSTTAMAGQVYKWVDAQGNTHFGSQPPEGQQATSINTNVATPKTPAPAAAKPAAAVADTDEQKAIDSKVKEDVAKQEAERKQYCETVRTNLAQLQNNPRVRVQEEGKDEMRRLTEEERQERISEAEKGIAENCQ</sequence>
<dbReference type="KEGG" id="pcam:HNE05_02410"/>